<dbReference type="EMBL" id="CP050964">
    <property type="protein sequence ID" value="QIX93925.1"/>
    <property type="molecule type" value="Genomic_DNA"/>
</dbReference>
<dbReference type="EMBL" id="CP050964">
    <property type="protein sequence ID" value="QIX89120.1"/>
    <property type="molecule type" value="Genomic_DNA"/>
</dbReference>
<dbReference type="Proteomes" id="UP000501069">
    <property type="component" value="Chromosome"/>
</dbReference>
<evidence type="ECO:0000313" key="1">
    <source>
        <dbReference type="EMBL" id="QIX89120.1"/>
    </source>
</evidence>
<sequence>MKEYKLFKTAKKTAKENGLILADGVETGKEKRVFDFSLLEEKKLKNKKG</sequence>
<proteinExistence type="predicted"/>
<accession>A0AAP9S5C1</accession>
<evidence type="ECO:0000313" key="3">
    <source>
        <dbReference type="Proteomes" id="UP000501069"/>
    </source>
</evidence>
<dbReference type="AlphaFoldDB" id="A0AAP9S5C1"/>
<protein>
    <submittedName>
        <fullName evidence="1">Uncharacterized protein</fullName>
    </submittedName>
</protein>
<evidence type="ECO:0000313" key="2">
    <source>
        <dbReference type="EMBL" id="QIX93925.1"/>
    </source>
</evidence>
<name>A0AAP9S5C1_9FIRM</name>
<dbReference type="RefSeq" id="WP_003523635.1">
    <property type="nucleotide sequence ID" value="NZ_CABKQO010000001.1"/>
</dbReference>
<dbReference type="GeneID" id="57964920"/>
<reference evidence="1 3" key="1">
    <citation type="submission" date="2019-11" db="EMBL/GenBank/DDBJ databases">
        <title>FDA dAtabase for Regulatory Grade micrObial Sequences (FDA-ARGOS): Supporting development and validation of Infectious Disease Dx tests.</title>
        <authorList>
            <person name="Turner S."/>
            <person name="Byrd R."/>
            <person name="Tallon L."/>
            <person name="Sadzewicz L."/>
            <person name="Vavikolanu K."/>
            <person name="Mehta A."/>
            <person name="Aluvathingal J."/>
            <person name="Nadendla S."/>
            <person name="Myers T."/>
            <person name="Yan Y."/>
            <person name="Sichtig H."/>
        </authorList>
    </citation>
    <scope>NUCLEOTIDE SEQUENCE [LARGE SCALE GENOMIC DNA]</scope>
    <source>
        <strain evidence="1 3">FDAARGOS_739</strain>
    </source>
</reference>
<gene>
    <name evidence="1" type="ORF">FOC47_00080</name>
    <name evidence="2" type="ORF">FOC47_27330</name>
</gene>
<organism evidence="1 3">
    <name type="scientific">Enterocloster clostridioformis</name>
    <dbReference type="NCBI Taxonomy" id="1531"/>
    <lineage>
        <taxon>Bacteria</taxon>
        <taxon>Bacillati</taxon>
        <taxon>Bacillota</taxon>
        <taxon>Clostridia</taxon>
        <taxon>Lachnospirales</taxon>
        <taxon>Lachnospiraceae</taxon>
        <taxon>Enterocloster</taxon>
    </lineage>
</organism>